<evidence type="ECO:0000259" key="2">
    <source>
        <dbReference type="PROSITE" id="PS50943"/>
    </source>
</evidence>
<gene>
    <name evidence="3" type="ORF">Leucomu_05905</name>
</gene>
<reference evidence="3 4" key="1">
    <citation type="submission" date="2019-01" db="EMBL/GenBank/DDBJ databases">
        <title>Leucobacter muris sp. nov. isolated from the nose of a laboratory mouse.</title>
        <authorList>
            <person name="Benga L."/>
            <person name="Sproeer C."/>
            <person name="Schumann P."/>
            <person name="Verbarg S."/>
            <person name="Bunk B."/>
            <person name="Engelhardt E."/>
            <person name="Benten P.M."/>
            <person name="Sager M."/>
        </authorList>
    </citation>
    <scope>NUCLEOTIDE SEQUENCE [LARGE SCALE GENOMIC DNA]</scope>
    <source>
        <strain evidence="3 4">DSM 101948</strain>
    </source>
</reference>
<organism evidence="3 4">
    <name type="scientific">Leucobacter muris</name>
    <dbReference type="NCBI Taxonomy" id="1935379"/>
    <lineage>
        <taxon>Bacteria</taxon>
        <taxon>Bacillati</taxon>
        <taxon>Actinomycetota</taxon>
        <taxon>Actinomycetes</taxon>
        <taxon>Micrococcales</taxon>
        <taxon>Microbacteriaceae</taxon>
        <taxon>Leucobacter</taxon>
    </lineage>
</organism>
<name>A0ABX5QEU1_9MICO</name>
<protein>
    <submittedName>
        <fullName evidence="3">XRE family transcriptional regulator</fullName>
    </submittedName>
</protein>
<dbReference type="Pfam" id="PF01381">
    <property type="entry name" value="HTH_3"/>
    <property type="match status" value="1"/>
</dbReference>
<feature type="compositionally biased region" description="Acidic residues" evidence="1">
    <location>
        <begin position="156"/>
        <end position="167"/>
    </location>
</feature>
<dbReference type="CDD" id="cd00093">
    <property type="entry name" value="HTH_XRE"/>
    <property type="match status" value="1"/>
</dbReference>
<feature type="region of interest" description="Disordered" evidence="1">
    <location>
        <begin position="130"/>
        <end position="199"/>
    </location>
</feature>
<proteinExistence type="predicted"/>
<keyword evidence="4" id="KW-1185">Reference proteome</keyword>
<dbReference type="SMART" id="SM00530">
    <property type="entry name" value="HTH_XRE"/>
    <property type="match status" value="1"/>
</dbReference>
<evidence type="ECO:0000256" key="1">
    <source>
        <dbReference type="SAM" id="MobiDB-lite"/>
    </source>
</evidence>
<sequence>MSKKKSSRVDNDKRVETARQVKTLRVEMGMTQQELADAAGVTRQSVSNLELGVTTPQRGTVEKIFAVLGINPTRLGLSDETMMWIGMLGGILDALPEDRRARAGKAAVDAATAELVDMAKSGEGVAARFAATGPDADERSPRGDLIVGRFRQNADPGEEAPAEDAENEWSTADDAPEFDPMKMAAKRGRRKADDLPHAE</sequence>
<feature type="domain" description="HTH cro/C1-type" evidence="2">
    <location>
        <begin position="21"/>
        <end position="75"/>
    </location>
</feature>
<evidence type="ECO:0000313" key="3">
    <source>
        <dbReference type="EMBL" id="QAB17518.1"/>
    </source>
</evidence>
<dbReference type="EMBL" id="CP035037">
    <property type="protein sequence ID" value="QAB17518.1"/>
    <property type="molecule type" value="Genomic_DNA"/>
</dbReference>
<dbReference type="InterPro" id="IPR001387">
    <property type="entry name" value="Cro/C1-type_HTH"/>
</dbReference>
<accession>A0ABX5QEU1</accession>
<dbReference type="Gene3D" id="1.10.260.40">
    <property type="entry name" value="lambda repressor-like DNA-binding domains"/>
    <property type="match status" value="1"/>
</dbReference>
<dbReference type="SUPFAM" id="SSF47413">
    <property type="entry name" value="lambda repressor-like DNA-binding domains"/>
    <property type="match status" value="1"/>
</dbReference>
<evidence type="ECO:0000313" key="4">
    <source>
        <dbReference type="Proteomes" id="UP000285768"/>
    </source>
</evidence>
<dbReference type="Proteomes" id="UP000285768">
    <property type="component" value="Chromosome"/>
</dbReference>
<dbReference type="InterPro" id="IPR010982">
    <property type="entry name" value="Lambda_DNA-bd_dom_sf"/>
</dbReference>
<dbReference type="PROSITE" id="PS50943">
    <property type="entry name" value="HTH_CROC1"/>
    <property type="match status" value="1"/>
</dbReference>
<dbReference type="RefSeq" id="WP_128386646.1">
    <property type="nucleotide sequence ID" value="NZ_CP035037.1"/>
</dbReference>